<evidence type="ECO:0000313" key="2">
    <source>
        <dbReference type="Proteomes" id="UP000318055"/>
    </source>
</evidence>
<dbReference type="KEGG" id="ssua:FPZ54_00735"/>
<reference evidence="1 2" key="1">
    <citation type="submission" date="2019-07" db="EMBL/GenBank/DDBJ databases">
        <title>Sphingomonas alkalisoli sp. nov., isolated from rhizosphere soil of Suaedae salsa.</title>
        <authorList>
            <person name="Zhang H."/>
            <person name="Xu L."/>
            <person name="Zhang J.-X."/>
            <person name="Sun J.-Q."/>
        </authorList>
    </citation>
    <scope>NUCLEOTIDE SEQUENCE [LARGE SCALE GENOMIC DNA]</scope>
    <source>
        <strain evidence="1 2">XS-10</strain>
    </source>
</reference>
<dbReference type="EMBL" id="CP042239">
    <property type="protein sequence ID" value="QDX24698.1"/>
    <property type="molecule type" value="Genomic_DNA"/>
</dbReference>
<name>A0A518RB62_9SPHN</name>
<proteinExistence type="predicted"/>
<accession>A0A518RB62</accession>
<keyword evidence="2" id="KW-1185">Reference proteome</keyword>
<organism evidence="1 2">
    <name type="scientific">Sphingomonas suaedae</name>
    <dbReference type="NCBI Taxonomy" id="2599297"/>
    <lineage>
        <taxon>Bacteria</taxon>
        <taxon>Pseudomonadati</taxon>
        <taxon>Pseudomonadota</taxon>
        <taxon>Alphaproteobacteria</taxon>
        <taxon>Sphingomonadales</taxon>
        <taxon>Sphingomonadaceae</taxon>
        <taxon>Sphingomonas</taxon>
    </lineage>
</organism>
<dbReference type="AlphaFoldDB" id="A0A518RB62"/>
<sequence length="103" mass="11509">MTDIYEGKPFLKLLDAYVLDAIGALDADSDAALTAMEPKFRELFGGTGDWRSIVVQRMQFPEGMAGAINEVWTKGRVKFIAAQGHEPDPLEFMRSFVDTNFPH</sequence>
<dbReference type="Proteomes" id="UP000318055">
    <property type="component" value="Chromosome"/>
</dbReference>
<gene>
    <name evidence="1" type="ORF">FPZ54_00735</name>
</gene>
<evidence type="ECO:0000313" key="1">
    <source>
        <dbReference type="EMBL" id="QDX24698.1"/>
    </source>
</evidence>
<protein>
    <submittedName>
        <fullName evidence="1">Uncharacterized protein</fullName>
    </submittedName>
</protein>
<dbReference type="OrthoDB" id="8081825at2"/>
<dbReference type="RefSeq" id="WP_145844246.1">
    <property type="nucleotide sequence ID" value="NZ_CP042239.1"/>
</dbReference>